<evidence type="ECO:0000313" key="1">
    <source>
        <dbReference type="EMBL" id="AEB69283.1"/>
    </source>
</evidence>
<dbReference type="OrthoDB" id="66844at2157"/>
<dbReference type="HOGENOM" id="CLU_069867_4_0_2"/>
<evidence type="ECO:0000313" key="2">
    <source>
        <dbReference type="Proteomes" id="UP000007807"/>
    </source>
</evidence>
<gene>
    <name evidence="1" type="ordered locus">MCON_2929</name>
</gene>
<dbReference type="PANTHER" id="PTHR36166">
    <property type="entry name" value="CHROMOSOME 9, WHOLE GENOME SHOTGUN SEQUENCE"/>
    <property type="match status" value="1"/>
</dbReference>
<dbReference type="InterPro" id="IPR023393">
    <property type="entry name" value="START-like_dom_sf"/>
</dbReference>
<name>F4C0U5_METSG</name>
<dbReference type="Gene3D" id="3.30.530.20">
    <property type="match status" value="1"/>
</dbReference>
<dbReference type="PANTHER" id="PTHR36166:SF1">
    <property type="entry name" value="SRPBCC DOMAIN-CONTAINING PROTEIN"/>
    <property type="match status" value="1"/>
</dbReference>
<dbReference type="CDD" id="cd07822">
    <property type="entry name" value="SRPBCC_4"/>
    <property type="match status" value="1"/>
</dbReference>
<organism evidence="1 2">
    <name type="scientific">Methanothrix soehngenii (strain ATCC 5969 / DSM 3671 / JCM 10134 / NBRC 103675 / OCM 69 / GP-6)</name>
    <name type="common">Methanosaeta concilii</name>
    <dbReference type="NCBI Taxonomy" id="990316"/>
    <lineage>
        <taxon>Archaea</taxon>
        <taxon>Methanobacteriati</taxon>
        <taxon>Methanobacteriota</taxon>
        <taxon>Stenosarchaea group</taxon>
        <taxon>Methanomicrobia</taxon>
        <taxon>Methanotrichales</taxon>
        <taxon>Methanotrichaceae</taxon>
        <taxon>Methanothrix</taxon>
    </lineage>
</organism>
<accession>F4C0U5</accession>
<protein>
    <recommendedName>
        <fullName evidence="3">SRPBCC domain-containing protein</fullName>
    </recommendedName>
</protein>
<sequence length="175" mass="19800">MTKLIARAALGVLILLVILYIAMLVAANTSITQRTIQTEVTINATASKVWQVLTDFEAYPQWNPFIRQIDGAIQPGQQLIIELNLSGRTMTFNPTVLFMQPERELRWLGRFSIPGIFDGEHSLNIEPLGANRVRFIQSETFRGILVPFSGAILNDTEQSFQEMNQALREHAEQTR</sequence>
<reference evidence="1 2" key="1">
    <citation type="journal article" date="2011" name="J. Bacteriol.">
        <title>Complete genome sequence of Methanosaeta concilii, a specialist in aceticlastic methanogenesis.</title>
        <authorList>
            <person name="Barber R.D."/>
            <person name="Zhang L."/>
            <person name="Harnack M."/>
            <person name="Olson M.V."/>
            <person name="Kaul R."/>
            <person name="Ingram-Smith C."/>
            <person name="Smith K.S."/>
        </authorList>
    </citation>
    <scope>NUCLEOTIDE SEQUENCE [LARGE SCALE GENOMIC DNA]</scope>
    <source>
        <strain evidence="2">ATCC 5969 / DSM 3671 / JCM 10134 / NBRC 103675 / OCM 69 / GP-6</strain>
    </source>
</reference>
<dbReference type="SUPFAM" id="SSF55961">
    <property type="entry name" value="Bet v1-like"/>
    <property type="match status" value="1"/>
</dbReference>
<dbReference type="GeneID" id="10462239"/>
<dbReference type="EMBL" id="CP002565">
    <property type="protein sequence ID" value="AEB69283.1"/>
    <property type="molecule type" value="Genomic_DNA"/>
</dbReference>
<evidence type="ECO:0008006" key="3">
    <source>
        <dbReference type="Google" id="ProtNLM"/>
    </source>
</evidence>
<dbReference type="Proteomes" id="UP000007807">
    <property type="component" value="Chromosome"/>
</dbReference>
<dbReference type="Pfam" id="PF10604">
    <property type="entry name" value="Polyketide_cyc2"/>
    <property type="match status" value="1"/>
</dbReference>
<dbReference type="KEGG" id="mcj:MCON_2929"/>
<dbReference type="RefSeq" id="WP_013720306.1">
    <property type="nucleotide sequence ID" value="NC_015416.1"/>
</dbReference>
<dbReference type="InterPro" id="IPR019587">
    <property type="entry name" value="Polyketide_cyclase/dehydratase"/>
</dbReference>
<dbReference type="AlphaFoldDB" id="F4C0U5"/>
<proteinExistence type="predicted"/>
<keyword evidence="2" id="KW-1185">Reference proteome</keyword>
<dbReference type="InParanoid" id="F4C0U5"/>